<name>A0A5J6GJF8_STRKN</name>
<protein>
    <recommendedName>
        <fullName evidence="4">Repetin</fullName>
    </recommendedName>
</protein>
<evidence type="ECO:0000256" key="1">
    <source>
        <dbReference type="SAM" id="SignalP"/>
    </source>
</evidence>
<organism evidence="2 3">
    <name type="scientific">Streptomyces kanamyceticus</name>
    <dbReference type="NCBI Taxonomy" id="1967"/>
    <lineage>
        <taxon>Bacteria</taxon>
        <taxon>Bacillati</taxon>
        <taxon>Actinomycetota</taxon>
        <taxon>Actinomycetes</taxon>
        <taxon>Kitasatosporales</taxon>
        <taxon>Streptomycetaceae</taxon>
        <taxon>Streptomyces</taxon>
    </lineage>
</organism>
<evidence type="ECO:0000313" key="2">
    <source>
        <dbReference type="EMBL" id="QEU93266.1"/>
    </source>
</evidence>
<dbReference type="Proteomes" id="UP000325529">
    <property type="component" value="Chromosome"/>
</dbReference>
<dbReference type="EMBL" id="CP023699">
    <property type="protein sequence ID" value="QEU93266.1"/>
    <property type="molecule type" value="Genomic_DNA"/>
</dbReference>
<dbReference type="AlphaFoldDB" id="A0A5J6GJF8"/>
<evidence type="ECO:0008006" key="4">
    <source>
        <dbReference type="Google" id="ProtNLM"/>
    </source>
</evidence>
<keyword evidence="1" id="KW-0732">Signal</keyword>
<dbReference type="InterPro" id="IPR006311">
    <property type="entry name" value="TAT_signal"/>
</dbReference>
<reference evidence="2 3" key="1">
    <citation type="submission" date="2017-09" db="EMBL/GenBank/DDBJ databases">
        <authorList>
            <person name="Lee N."/>
            <person name="Cho B.-K."/>
        </authorList>
    </citation>
    <scope>NUCLEOTIDE SEQUENCE [LARGE SCALE GENOMIC DNA]</scope>
    <source>
        <strain evidence="2 3">ATCC 12853</strain>
    </source>
</reference>
<sequence>MRISSVSSVRRVRFIGVAGAVAVLAGVVAAGPAPADAAAHGAKGEAQARVQGSGQISYAYSPDDTIKFTVDAKAAPFTRPMPGLPLPGLPTDARGTVKFSHASEGRKTGWSRARVDCMVTGGGTATLTAIVTKSNVGEVGKRFGISVQQGHGGEPDRLGFGWDIVNFEPRETDKKGNAVESKVGTCMAPAPFAPVVKGGFDVVHVDLPPLPGAVRRG</sequence>
<evidence type="ECO:0000313" key="3">
    <source>
        <dbReference type="Proteomes" id="UP000325529"/>
    </source>
</evidence>
<dbReference type="OrthoDB" id="3471188at2"/>
<accession>A0A5J6GJF8</accession>
<feature type="chain" id="PRO_5038904680" description="Repetin" evidence="1">
    <location>
        <begin position="36"/>
        <end position="217"/>
    </location>
</feature>
<proteinExistence type="predicted"/>
<keyword evidence="3" id="KW-1185">Reference proteome</keyword>
<dbReference type="KEGG" id="ska:CP970_22145"/>
<dbReference type="RefSeq" id="WP_055555134.1">
    <property type="nucleotide sequence ID" value="NZ_CP023699.1"/>
</dbReference>
<gene>
    <name evidence="2" type="ORF">CP970_22145</name>
</gene>
<feature type="signal peptide" evidence="1">
    <location>
        <begin position="1"/>
        <end position="35"/>
    </location>
</feature>
<dbReference type="PROSITE" id="PS51318">
    <property type="entry name" value="TAT"/>
    <property type="match status" value="1"/>
</dbReference>